<comment type="cofactor">
    <cofactor evidence="1">
        <name>pyridoxal 5'-phosphate</name>
        <dbReference type="ChEBI" id="CHEBI:597326"/>
    </cofactor>
</comment>
<dbReference type="SUPFAM" id="SSF53383">
    <property type="entry name" value="PLP-dependent transferases"/>
    <property type="match status" value="1"/>
</dbReference>
<protein>
    <recommendedName>
        <fullName evidence="3">aspartate transaminase</fullName>
        <ecNumber evidence="3">2.6.1.1</ecNumber>
    </recommendedName>
</protein>
<keyword evidence="4 9" id="KW-0032">Aminotransferase</keyword>
<dbReference type="RefSeq" id="WP_277277525.1">
    <property type="nucleotide sequence ID" value="NZ_DPOP01000089.1"/>
</dbReference>
<evidence type="ECO:0000256" key="1">
    <source>
        <dbReference type="ARBA" id="ARBA00001933"/>
    </source>
</evidence>
<evidence type="ECO:0000256" key="3">
    <source>
        <dbReference type="ARBA" id="ARBA00012753"/>
    </source>
</evidence>
<gene>
    <name evidence="9" type="ORF">DHR80_10710</name>
</gene>
<feature type="domain" description="Aminotransferase class I/classII large" evidence="8">
    <location>
        <begin position="2"/>
        <end position="104"/>
    </location>
</feature>
<keyword evidence="5 9" id="KW-0808">Transferase</keyword>
<name>A0A3D5N936_9PROT</name>
<dbReference type="GO" id="GO:0030170">
    <property type="term" value="F:pyridoxal phosphate binding"/>
    <property type="evidence" value="ECO:0007669"/>
    <property type="project" value="InterPro"/>
</dbReference>
<accession>A0A3D5N936</accession>
<organism evidence="9 10">
    <name type="scientific">Thalassospira lucentensis</name>
    <dbReference type="NCBI Taxonomy" id="168935"/>
    <lineage>
        <taxon>Bacteria</taxon>
        <taxon>Pseudomonadati</taxon>
        <taxon>Pseudomonadota</taxon>
        <taxon>Alphaproteobacteria</taxon>
        <taxon>Rhodospirillales</taxon>
        <taxon>Thalassospiraceae</taxon>
        <taxon>Thalassospira</taxon>
    </lineage>
</organism>
<feature type="non-terminal residue" evidence="9">
    <location>
        <position position="1"/>
    </location>
</feature>
<dbReference type="GO" id="GO:0004069">
    <property type="term" value="F:L-aspartate:2-oxoglutarate aminotransferase activity"/>
    <property type="evidence" value="ECO:0007669"/>
    <property type="project" value="UniProtKB-EC"/>
</dbReference>
<evidence type="ECO:0000313" key="9">
    <source>
        <dbReference type="EMBL" id="HCW67653.1"/>
    </source>
</evidence>
<evidence type="ECO:0000256" key="5">
    <source>
        <dbReference type="ARBA" id="ARBA00022679"/>
    </source>
</evidence>
<dbReference type="Gene3D" id="3.90.1150.10">
    <property type="entry name" value="Aspartate Aminotransferase, domain 1"/>
    <property type="match status" value="1"/>
</dbReference>
<dbReference type="AlphaFoldDB" id="A0A3D5N936"/>
<sequence length="112" mass="11906">DFLAERAEVFKGRRDLVVAALNECEGLSCKKPEGAFYVYPSCAGVIGKTTPDGTKIETDTDFITYLLEAEGVAAVPGSAFGLAPYFRISYATSDAALTEACARIKRACAALK</sequence>
<dbReference type="InterPro" id="IPR050596">
    <property type="entry name" value="AspAT/PAT-like"/>
</dbReference>
<dbReference type="InterPro" id="IPR015424">
    <property type="entry name" value="PyrdxlP-dep_Trfase"/>
</dbReference>
<comment type="caution">
    <text evidence="9">The sequence shown here is derived from an EMBL/GenBank/DDBJ whole genome shotgun (WGS) entry which is preliminary data.</text>
</comment>
<dbReference type="Proteomes" id="UP000264179">
    <property type="component" value="Unassembled WGS sequence"/>
</dbReference>
<evidence type="ECO:0000256" key="6">
    <source>
        <dbReference type="ARBA" id="ARBA00022898"/>
    </source>
</evidence>
<evidence type="ECO:0000259" key="8">
    <source>
        <dbReference type="Pfam" id="PF00155"/>
    </source>
</evidence>
<evidence type="ECO:0000256" key="4">
    <source>
        <dbReference type="ARBA" id="ARBA00022576"/>
    </source>
</evidence>
<dbReference type="InterPro" id="IPR004839">
    <property type="entry name" value="Aminotransferase_I/II_large"/>
</dbReference>
<dbReference type="EC" id="2.6.1.1" evidence="3"/>
<evidence type="ECO:0000256" key="7">
    <source>
        <dbReference type="ARBA" id="ARBA00049185"/>
    </source>
</evidence>
<dbReference type="PANTHER" id="PTHR46383:SF1">
    <property type="entry name" value="ASPARTATE AMINOTRANSFERASE"/>
    <property type="match status" value="1"/>
</dbReference>
<dbReference type="Pfam" id="PF00155">
    <property type="entry name" value="Aminotran_1_2"/>
    <property type="match status" value="1"/>
</dbReference>
<evidence type="ECO:0000256" key="2">
    <source>
        <dbReference type="ARBA" id="ARBA00007441"/>
    </source>
</evidence>
<reference evidence="9 10" key="1">
    <citation type="journal article" date="2018" name="Nat. Biotechnol.">
        <title>A standardized bacterial taxonomy based on genome phylogeny substantially revises the tree of life.</title>
        <authorList>
            <person name="Parks D.H."/>
            <person name="Chuvochina M."/>
            <person name="Waite D.W."/>
            <person name="Rinke C."/>
            <person name="Skarshewski A."/>
            <person name="Chaumeil P.A."/>
            <person name="Hugenholtz P."/>
        </authorList>
    </citation>
    <scope>NUCLEOTIDE SEQUENCE [LARGE SCALE GENOMIC DNA]</scope>
    <source>
        <strain evidence="9">UBA9881</strain>
    </source>
</reference>
<comment type="similarity">
    <text evidence="2">Belongs to the class-I pyridoxal-phosphate-dependent aminotransferase family.</text>
</comment>
<proteinExistence type="inferred from homology"/>
<keyword evidence="6" id="KW-0663">Pyridoxal phosphate</keyword>
<dbReference type="GO" id="GO:0006520">
    <property type="term" value="P:amino acid metabolic process"/>
    <property type="evidence" value="ECO:0007669"/>
    <property type="project" value="InterPro"/>
</dbReference>
<dbReference type="EMBL" id="DPOP01000089">
    <property type="protein sequence ID" value="HCW67653.1"/>
    <property type="molecule type" value="Genomic_DNA"/>
</dbReference>
<dbReference type="InterPro" id="IPR015422">
    <property type="entry name" value="PyrdxlP-dep_Trfase_small"/>
</dbReference>
<comment type="catalytic activity">
    <reaction evidence="7">
        <text>L-aspartate + 2-oxoglutarate = oxaloacetate + L-glutamate</text>
        <dbReference type="Rhea" id="RHEA:21824"/>
        <dbReference type="ChEBI" id="CHEBI:16452"/>
        <dbReference type="ChEBI" id="CHEBI:16810"/>
        <dbReference type="ChEBI" id="CHEBI:29985"/>
        <dbReference type="ChEBI" id="CHEBI:29991"/>
        <dbReference type="EC" id="2.6.1.1"/>
    </reaction>
</comment>
<evidence type="ECO:0000313" key="10">
    <source>
        <dbReference type="Proteomes" id="UP000264179"/>
    </source>
</evidence>
<dbReference type="PANTHER" id="PTHR46383">
    <property type="entry name" value="ASPARTATE AMINOTRANSFERASE"/>
    <property type="match status" value="1"/>
</dbReference>